<reference evidence="1 2" key="1">
    <citation type="submission" date="2021-06" db="EMBL/GenBank/DDBJ databases">
        <authorList>
            <person name="Kallberg Y."/>
            <person name="Tangrot J."/>
            <person name="Rosling A."/>
        </authorList>
    </citation>
    <scope>NUCLEOTIDE SEQUENCE [LARGE SCALE GENOMIC DNA]</scope>
    <source>
        <strain evidence="1 2">120-4 pot B 10/14</strain>
    </source>
</reference>
<accession>A0ABN7XJI8</accession>
<comment type="caution">
    <text evidence="1">The sequence shown here is derived from an EMBL/GenBank/DDBJ whole genome shotgun (WGS) entry which is preliminary data.</text>
</comment>
<feature type="non-terminal residue" evidence="1">
    <location>
        <position position="1"/>
    </location>
</feature>
<dbReference type="Proteomes" id="UP000789901">
    <property type="component" value="Unassembled WGS sequence"/>
</dbReference>
<feature type="non-terminal residue" evidence="1">
    <location>
        <position position="191"/>
    </location>
</feature>
<keyword evidence="2" id="KW-1185">Reference proteome</keyword>
<protein>
    <submittedName>
        <fullName evidence="1">8612_t:CDS:1</fullName>
    </submittedName>
</protein>
<organism evidence="1 2">
    <name type="scientific">Gigaspora margarita</name>
    <dbReference type="NCBI Taxonomy" id="4874"/>
    <lineage>
        <taxon>Eukaryota</taxon>
        <taxon>Fungi</taxon>
        <taxon>Fungi incertae sedis</taxon>
        <taxon>Mucoromycota</taxon>
        <taxon>Glomeromycotina</taxon>
        <taxon>Glomeromycetes</taxon>
        <taxon>Diversisporales</taxon>
        <taxon>Gigasporaceae</taxon>
        <taxon>Gigaspora</taxon>
    </lineage>
</organism>
<evidence type="ECO:0000313" key="1">
    <source>
        <dbReference type="EMBL" id="CAG8855170.1"/>
    </source>
</evidence>
<gene>
    <name evidence="1" type="ORF">GMARGA_LOCUS43991</name>
</gene>
<dbReference type="EMBL" id="CAJVQB010146583">
    <property type="protein sequence ID" value="CAG8855170.1"/>
    <property type="molecule type" value="Genomic_DNA"/>
</dbReference>
<name>A0ABN7XJI8_GIGMA</name>
<proteinExistence type="predicted"/>
<evidence type="ECO:0000313" key="2">
    <source>
        <dbReference type="Proteomes" id="UP000789901"/>
    </source>
</evidence>
<sequence length="191" mass="22225">HEKINWMESLKNSQSWEIIEYDDIHSIFDLLDNDLRKKALKALGQRILKAKVETLTFELHSKKPYIYPLHDKLDISNLDEYQIFASLLIVIHHVMSKKKRKQNTKEFSIQLGLVVIGYPSQFDFFPEYQIKFESNKYTVDVGKNNQYTAKIPIPHKEASNILNTCLLSTCILESPDKTASNEIINLPTQDK</sequence>